<comment type="caution">
    <text evidence="1">The sequence shown here is derived from an EMBL/GenBank/DDBJ whole genome shotgun (WGS) entry which is preliminary data.</text>
</comment>
<dbReference type="EMBL" id="LAZR01059729">
    <property type="protein sequence ID" value="KKK67188.1"/>
    <property type="molecule type" value="Genomic_DNA"/>
</dbReference>
<protein>
    <submittedName>
        <fullName evidence="1">Uncharacterized protein</fullName>
    </submittedName>
</protein>
<gene>
    <name evidence="1" type="ORF">LCGC14_2956560</name>
</gene>
<name>A0A0F8XEA7_9ZZZZ</name>
<proteinExistence type="predicted"/>
<evidence type="ECO:0000313" key="1">
    <source>
        <dbReference type="EMBL" id="KKK67188.1"/>
    </source>
</evidence>
<dbReference type="AlphaFoldDB" id="A0A0F8XEA7"/>
<organism evidence="1">
    <name type="scientific">marine sediment metagenome</name>
    <dbReference type="NCBI Taxonomy" id="412755"/>
    <lineage>
        <taxon>unclassified sequences</taxon>
        <taxon>metagenomes</taxon>
        <taxon>ecological metagenomes</taxon>
    </lineage>
</organism>
<sequence>MDLDELTDDVWKTRYFRLLKHTAAIRRNQDIVGHVFLSLTEYPPNASAAMEGFDELEHDEQKPLWISTKAGGVWERWQRDAIRYGRLDATDAYTIWERRTLHFEIES</sequence>
<accession>A0A0F8XEA7</accession>
<reference evidence="1" key="1">
    <citation type="journal article" date="2015" name="Nature">
        <title>Complex archaea that bridge the gap between prokaryotes and eukaryotes.</title>
        <authorList>
            <person name="Spang A."/>
            <person name="Saw J.H."/>
            <person name="Jorgensen S.L."/>
            <person name="Zaremba-Niedzwiedzka K."/>
            <person name="Martijn J."/>
            <person name="Lind A.E."/>
            <person name="van Eijk R."/>
            <person name="Schleper C."/>
            <person name="Guy L."/>
            <person name="Ettema T.J."/>
        </authorList>
    </citation>
    <scope>NUCLEOTIDE SEQUENCE</scope>
</reference>